<keyword evidence="1" id="KW-0472">Membrane</keyword>
<dbReference type="RefSeq" id="WP_249310950.1">
    <property type="nucleotide sequence ID" value="NZ_JACRSU010000001.1"/>
</dbReference>
<sequence>MKATHQNKEIRNEFDFLNDVKMDFSDYEIMNLSETERNKMKNINKPHKKFSVGKVSALAACVALVVAFSQTAIAKDFFSNIISSVSTGHNLFVKTDDSNMKMTLPDEVKGKFYDKDGNPATEYRSGDTLFDAEGNEILDVPRYITETLGIDTLTMNGAKVKVQVKASDKDVLKEAEEAGENVVYELDKINDSLNFTAKLPDYVPENFEFFGATADGDYLFLYYRNKETGNYFAIHERAINDETKFETSTDGTLIETTVNGSKAVLMEGKTLDWETDGIAVSVMGRNTISTADVYKVADSIK</sequence>
<dbReference type="AlphaFoldDB" id="A0A926DL55"/>
<evidence type="ECO:0000313" key="4">
    <source>
        <dbReference type="Proteomes" id="UP000611762"/>
    </source>
</evidence>
<name>A0A926DL55_9FIRM</name>
<organism evidence="3 4">
    <name type="scientific">Congzhengia minquanensis</name>
    <dbReference type="NCBI Taxonomy" id="2763657"/>
    <lineage>
        <taxon>Bacteria</taxon>
        <taxon>Bacillati</taxon>
        <taxon>Bacillota</taxon>
        <taxon>Clostridia</taxon>
        <taxon>Eubacteriales</taxon>
        <taxon>Oscillospiraceae</taxon>
        <taxon>Congzhengia</taxon>
    </lineage>
</organism>
<protein>
    <submittedName>
        <fullName evidence="3">DUF4367 domain-containing protein</fullName>
    </submittedName>
</protein>
<keyword evidence="1" id="KW-0812">Transmembrane</keyword>
<feature type="transmembrane region" description="Helical" evidence="1">
    <location>
        <begin position="55"/>
        <end position="73"/>
    </location>
</feature>
<comment type="caution">
    <text evidence="3">The sequence shown here is derived from an EMBL/GenBank/DDBJ whole genome shotgun (WGS) entry which is preliminary data.</text>
</comment>
<evidence type="ECO:0000259" key="2">
    <source>
        <dbReference type="Pfam" id="PF14285"/>
    </source>
</evidence>
<keyword evidence="1" id="KW-1133">Transmembrane helix</keyword>
<dbReference type="InterPro" id="IPR025377">
    <property type="entry name" value="DUF4367"/>
</dbReference>
<dbReference type="EMBL" id="JACRSU010000001">
    <property type="protein sequence ID" value="MBC8539739.1"/>
    <property type="molecule type" value="Genomic_DNA"/>
</dbReference>
<evidence type="ECO:0000313" key="3">
    <source>
        <dbReference type="EMBL" id="MBC8539739.1"/>
    </source>
</evidence>
<dbReference type="Proteomes" id="UP000611762">
    <property type="component" value="Unassembled WGS sequence"/>
</dbReference>
<feature type="domain" description="DUF4367" evidence="2">
    <location>
        <begin position="200"/>
        <end position="300"/>
    </location>
</feature>
<reference evidence="3" key="1">
    <citation type="submission" date="2020-08" db="EMBL/GenBank/DDBJ databases">
        <title>Genome public.</title>
        <authorList>
            <person name="Liu C."/>
            <person name="Sun Q."/>
        </authorList>
    </citation>
    <scope>NUCLEOTIDE SEQUENCE</scope>
    <source>
        <strain evidence="3">H8</strain>
    </source>
</reference>
<proteinExistence type="predicted"/>
<accession>A0A926DL55</accession>
<evidence type="ECO:0000256" key="1">
    <source>
        <dbReference type="SAM" id="Phobius"/>
    </source>
</evidence>
<gene>
    <name evidence="3" type="ORF">H8698_01960</name>
</gene>
<dbReference type="Pfam" id="PF14285">
    <property type="entry name" value="DUF4367"/>
    <property type="match status" value="1"/>
</dbReference>
<keyword evidence="4" id="KW-1185">Reference proteome</keyword>